<dbReference type="PANTHER" id="PTHR35147">
    <property type="entry name" value="CHEMORECEPTOR GLUTAMINE DEAMIDASE CHED-RELATED"/>
    <property type="match status" value="1"/>
</dbReference>
<dbReference type="InterPro" id="IPR005659">
    <property type="entry name" value="Chemorcpt_Glu_NH3ase_CheD"/>
</dbReference>
<keyword evidence="2 3" id="KW-0378">Hydrolase</keyword>
<name>A0A2R4VY73_THEAF</name>
<dbReference type="GO" id="GO:0006935">
    <property type="term" value="P:chemotaxis"/>
    <property type="evidence" value="ECO:0007669"/>
    <property type="project" value="UniProtKB-UniRule"/>
</dbReference>
<dbReference type="Proteomes" id="UP000244792">
    <property type="component" value="Chromosome"/>
</dbReference>
<comment type="function">
    <text evidence="3">Probably deamidates glutamine residues to glutamate on methyl-accepting chemotaxis receptors (MCPs), playing an important role in chemotaxis.</text>
</comment>
<evidence type="ECO:0000256" key="1">
    <source>
        <dbReference type="ARBA" id="ARBA00022500"/>
    </source>
</evidence>
<dbReference type="Gene3D" id="3.30.1330.200">
    <property type="match status" value="1"/>
</dbReference>
<gene>
    <name evidence="3" type="primary">cheD</name>
    <name evidence="4" type="ORF">TDSAC_0020</name>
</gene>
<dbReference type="HAMAP" id="MF_01440">
    <property type="entry name" value="CheD"/>
    <property type="match status" value="1"/>
</dbReference>
<evidence type="ECO:0000256" key="2">
    <source>
        <dbReference type="ARBA" id="ARBA00022801"/>
    </source>
</evidence>
<dbReference type="OrthoDB" id="9807202at2"/>
<dbReference type="KEGG" id="taci:TDSAC_0020"/>
<dbReference type="SUPFAM" id="SSF64438">
    <property type="entry name" value="CNF1/YfiH-like putative cysteine hydrolases"/>
    <property type="match status" value="1"/>
</dbReference>
<keyword evidence="5" id="KW-1185">Reference proteome</keyword>
<dbReference type="EC" id="3.5.1.44" evidence="3"/>
<comment type="similarity">
    <text evidence="3">Belongs to the CheD family.</text>
</comment>
<dbReference type="PANTHER" id="PTHR35147:SF1">
    <property type="entry name" value="CHEMORECEPTOR GLUTAMINE DEAMIDASE CHED-RELATED"/>
    <property type="match status" value="1"/>
</dbReference>
<proteinExistence type="inferred from homology"/>
<dbReference type="EMBL" id="CP020921">
    <property type="protein sequence ID" value="AWB09410.1"/>
    <property type="molecule type" value="Genomic_DNA"/>
</dbReference>
<protein>
    <recommendedName>
        <fullName evidence="3">Probable chemoreceptor glutamine deamidase CheD</fullName>
        <ecNumber evidence="3">3.5.1.44</ecNumber>
    </recommendedName>
</protein>
<dbReference type="Pfam" id="PF03975">
    <property type="entry name" value="CheD"/>
    <property type="match status" value="1"/>
</dbReference>
<accession>A0A2R4VY73</accession>
<sequence>MAEYFCGMGEWAVGQAGDILCARGLGSCIGLVLIDNKKRIAAMAHVMLPSSNGRSDMPTKYADSAVTFLLEQLRKNGSSMDISSKMAGGAKMFNVSESSLLDIGRRNAEALENSLREAGIILVSKDVGGSFARTVTFDVMKRRFLVKTIGRGEVEI</sequence>
<comment type="catalytic activity">
    <reaction evidence="3">
        <text>L-glutaminyl-[protein] + H2O = L-glutamyl-[protein] + NH4(+)</text>
        <dbReference type="Rhea" id="RHEA:16441"/>
        <dbReference type="Rhea" id="RHEA-COMP:10207"/>
        <dbReference type="Rhea" id="RHEA-COMP:10208"/>
        <dbReference type="ChEBI" id="CHEBI:15377"/>
        <dbReference type="ChEBI" id="CHEBI:28938"/>
        <dbReference type="ChEBI" id="CHEBI:29973"/>
        <dbReference type="ChEBI" id="CHEBI:30011"/>
        <dbReference type="EC" id="3.5.1.44"/>
    </reaction>
</comment>
<dbReference type="GO" id="GO:0050568">
    <property type="term" value="F:protein-glutamine glutaminase activity"/>
    <property type="evidence" value="ECO:0007669"/>
    <property type="project" value="UniProtKB-UniRule"/>
</dbReference>
<reference evidence="4 5" key="1">
    <citation type="submission" date="2017-04" db="EMBL/GenBank/DDBJ databases">
        <title>Genomic insights into metabolism of Thermodesulfobium acidiphilum.</title>
        <authorList>
            <person name="Toshchakov S.V."/>
            <person name="Frolov E.N."/>
            <person name="Kublanov I.V."/>
            <person name="Samarov N.I."/>
            <person name="Novikov A."/>
            <person name="Lebedinsky A.V."/>
            <person name="Bonch-Osmolovskaya E.A."/>
            <person name="Chernyh N.A."/>
        </authorList>
    </citation>
    <scope>NUCLEOTIDE SEQUENCE [LARGE SCALE GENOMIC DNA]</scope>
    <source>
        <strain evidence="4 5">3127-1</strain>
    </source>
</reference>
<dbReference type="RefSeq" id="WP_108307647.1">
    <property type="nucleotide sequence ID" value="NZ_CP020921.1"/>
</dbReference>
<dbReference type="CDD" id="cd16352">
    <property type="entry name" value="CheD"/>
    <property type="match status" value="1"/>
</dbReference>
<keyword evidence="1 3" id="KW-0145">Chemotaxis</keyword>
<dbReference type="AlphaFoldDB" id="A0A2R4VY73"/>
<evidence type="ECO:0000313" key="4">
    <source>
        <dbReference type="EMBL" id="AWB09410.1"/>
    </source>
</evidence>
<dbReference type="InterPro" id="IPR038592">
    <property type="entry name" value="CheD-like_sf"/>
</dbReference>
<organism evidence="4 5">
    <name type="scientific">Thermodesulfobium acidiphilum</name>
    <dbReference type="NCBI Taxonomy" id="1794699"/>
    <lineage>
        <taxon>Bacteria</taxon>
        <taxon>Pseudomonadati</taxon>
        <taxon>Thermodesulfobiota</taxon>
        <taxon>Thermodesulfobiia</taxon>
        <taxon>Thermodesulfobiales</taxon>
        <taxon>Thermodesulfobiaceae</taxon>
        <taxon>Thermodesulfobium</taxon>
    </lineage>
</organism>
<evidence type="ECO:0000313" key="5">
    <source>
        <dbReference type="Proteomes" id="UP000244792"/>
    </source>
</evidence>
<evidence type="ECO:0000256" key="3">
    <source>
        <dbReference type="HAMAP-Rule" id="MF_01440"/>
    </source>
</evidence>
<dbReference type="InterPro" id="IPR011324">
    <property type="entry name" value="Cytotoxic_necrot_fac-like_cat"/>
</dbReference>